<proteinExistence type="predicted"/>
<accession>A0ACC1IV05</accession>
<evidence type="ECO:0000313" key="1">
    <source>
        <dbReference type="EMBL" id="KAJ1901432.1"/>
    </source>
</evidence>
<name>A0ACC1IV05_9FUNG</name>
<comment type="caution">
    <text evidence="1">The sequence shown here is derived from an EMBL/GenBank/DDBJ whole genome shotgun (WGS) entry which is preliminary data.</text>
</comment>
<protein>
    <submittedName>
        <fullName evidence="1">Uncharacterized protein</fullName>
    </submittedName>
</protein>
<dbReference type="Proteomes" id="UP001150581">
    <property type="component" value="Unassembled WGS sequence"/>
</dbReference>
<evidence type="ECO:0000313" key="2">
    <source>
        <dbReference type="Proteomes" id="UP001150581"/>
    </source>
</evidence>
<sequence length="166" mass="19483">MIRRSFALLHPLTQRPIGNSLIALNTATRHFSSTGSPKEEISYEEKAKQQWRDYHKWRRHFTWSREQIIHTLRDYALWSTLGLLAYYNLTKRQQWQEYEAETFVVMDRALGRIHKLDPHNRLLEGTVWDKPVVTKDKSRRQNSDTPEAYTLSPGPAASNGGKPVFF</sequence>
<keyword evidence="2" id="KW-1185">Reference proteome</keyword>
<gene>
    <name evidence="1" type="ORF">LPJ66_000801</name>
</gene>
<dbReference type="EMBL" id="JANBPG010000028">
    <property type="protein sequence ID" value="KAJ1901432.1"/>
    <property type="molecule type" value="Genomic_DNA"/>
</dbReference>
<reference evidence="1" key="1">
    <citation type="submission" date="2022-07" db="EMBL/GenBank/DDBJ databases">
        <title>Phylogenomic reconstructions and comparative analyses of Kickxellomycotina fungi.</title>
        <authorList>
            <person name="Reynolds N.K."/>
            <person name="Stajich J.E."/>
            <person name="Barry K."/>
            <person name="Grigoriev I.V."/>
            <person name="Crous P."/>
            <person name="Smith M.E."/>
        </authorList>
    </citation>
    <scope>NUCLEOTIDE SEQUENCE</scope>
    <source>
        <strain evidence="1">Benny 63K</strain>
    </source>
</reference>
<organism evidence="1 2">
    <name type="scientific">Kickxella alabastrina</name>
    <dbReference type="NCBI Taxonomy" id="61397"/>
    <lineage>
        <taxon>Eukaryota</taxon>
        <taxon>Fungi</taxon>
        <taxon>Fungi incertae sedis</taxon>
        <taxon>Zoopagomycota</taxon>
        <taxon>Kickxellomycotina</taxon>
        <taxon>Kickxellomycetes</taxon>
        <taxon>Kickxellales</taxon>
        <taxon>Kickxellaceae</taxon>
        <taxon>Kickxella</taxon>
    </lineage>
</organism>